<name>A0A2C5Z438_9HYPO</name>
<evidence type="ECO:0000313" key="3">
    <source>
        <dbReference type="Proteomes" id="UP000224854"/>
    </source>
</evidence>
<dbReference type="OrthoDB" id="2152248at2759"/>
<sequence length="321" mass="34325">MHMAGLLVDVYGLDRLPAASDKSAGVDITCLWLLHPRQRTRGTMGDIGRRAVATWTSAARQQQSTRRLLALAFDMPNHGSREVDARANRGWAQGNAAHAVDMAGMVRGACLDLGLLMDLVGGYLGTEVDGHVVLGWSLGGHAAWQAVMTERRLDAAVVVVGCPDYTALLTHRAQENKLPSPLIGTSYFPNSLLSALSSCDPASILFAAPNAGPRVPTTDIPPHEQTRLRSILDSTLRGKRVLCCSGKKDTLVPYTVGTQPFLALLDAAARKGGWYADGQLEVQDRVYHDAGHEFCAAMVQDAVEFIIVAVAAGPHNKTGPS</sequence>
<dbReference type="EMBL" id="NJEU01000466">
    <property type="protein sequence ID" value="PHH73941.1"/>
    <property type="molecule type" value="Genomic_DNA"/>
</dbReference>
<dbReference type="Proteomes" id="UP000224854">
    <property type="component" value="Unassembled WGS sequence"/>
</dbReference>
<feature type="domain" description="AB hydrolase-1" evidence="1">
    <location>
        <begin position="70"/>
        <end position="298"/>
    </location>
</feature>
<dbReference type="InterPro" id="IPR029058">
    <property type="entry name" value="AB_hydrolase_fold"/>
</dbReference>
<evidence type="ECO:0000313" key="2">
    <source>
        <dbReference type="EMBL" id="PHH73941.1"/>
    </source>
</evidence>
<gene>
    <name evidence="2" type="ORF">CDD82_5184</name>
</gene>
<proteinExistence type="predicted"/>
<keyword evidence="3" id="KW-1185">Reference proteome</keyword>
<dbReference type="AlphaFoldDB" id="A0A2C5Z438"/>
<dbReference type="Gene3D" id="3.40.50.1820">
    <property type="entry name" value="alpha/beta hydrolase"/>
    <property type="match status" value="1"/>
</dbReference>
<comment type="caution">
    <text evidence="2">The sequence shown here is derived from an EMBL/GenBank/DDBJ whole genome shotgun (WGS) entry which is preliminary data.</text>
</comment>
<evidence type="ECO:0000259" key="1">
    <source>
        <dbReference type="Pfam" id="PF12697"/>
    </source>
</evidence>
<reference evidence="2 3" key="1">
    <citation type="submission" date="2017-06" db="EMBL/GenBank/DDBJ databases">
        <title>Ant-infecting Ophiocordyceps genomes reveal a high diversity of potential behavioral manipulation genes and a possible major role for enterotoxins.</title>
        <authorList>
            <person name="De Bekker C."/>
            <person name="Evans H.C."/>
            <person name="Brachmann A."/>
            <person name="Hughes D.P."/>
        </authorList>
    </citation>
    <scope>NUCLEOTIDE SEQUENCE [LARGE SCALE GENOMIC DNA]</scope>
    <source>
        <strain evidence="2 3">1348a</strain>
    </source>
</reference>
<accession>A0A2C5Z438</accession>
<dbReference type="Pfam" id="PF12697">
    <property type="entry name" value="Abhydrolase_6"/>
    <property type="match status" value="1"/>
</dbReference>
<dbReference type="InterPro" id="IPR000073">
    <property type="entry name" value="AB_hydrolase_1"/>
</dbReference>
<organism evidence="2 3">
    <name type="scientific">Ophiocordyceps australis</name>
    <dbReference type="NCBI Taxonomy" id="1399860"/>
    <lineage>
        <taxon>Eukaryota</taxon>
        <taxon>Fungi</taxon>
        <taxon>Dikarya</taxon>
        <taxon>Ascomycota</taxon>
        <taxon>Pezizomycotina</taxon>
        <taxon>Sordariomycetes</taxon>
        <taxon>Hypocreomycetidae</taxon>
        <taxon>Hypocreales</taxon>
        <taxon>Ophiocordycipitaceae</taxon>
        <taxon>Ophiocordyceps</taxon>
    </lineage>
</organism>
<dbReference type="SUPFAM" id="SSF53474">
    <property type="entry name" value="alpha/beta-Hydrolases"/>
    <property type="match status" value="1"/>
</dbReference>
<protein>
    <recommendedName>
        <fullName evidence="1">AB hydrolase-1 domain-containing protein</fullName>
    </recommendedName>
</protein>